<evidence type="ECO:0000313" key="2">
    <source>
        <dbReference type="EMBL" id="PNH00884.1"/>
    </source>
</evidence>
<comment type="caution">
    <text evidence="2">The sequence shown here is derived from an EMBL/GenBank/DDBJ whole genome shotgun (WGS) entry which is preliminary data.</text>
</comment>
<gene>
    <name evidence="2" type="ORF">TSOC_013267</name>
</gene>
<feature type="region of interest" description="Disordered" evidence="1">
    <location>
        <begin position="23"/>
        <end position="42"/>
    </location>
</feature>
<keyword evidence="3" id="KW-1185">Reference proteome</keyword>
<evidence type="ECO:0000256" key="1">
    <source>
        <dbReference type="SAM" id="MobiDB-lite"/>
    </source>
</evidence>
<sequence length="42" mass="4632">MAELGATELLQGWVRMLMSATQAKAQVGGRLPQPREPQPQQQ</sequence>
<protein>
    <submittedName>
        <fullName evidence="2">Uncharacterized protein</fullName>
    </submittedName>
</protein>
<dbReference type="AlphaFoldDB" id="A0A2J7ZKU0"/>
<dbReference type="EMBL" id="PGGS01001115">
    <property type="protein sequence ID" value="PNH00884.1"/>
    <property type="molecule type" value="Genomic_DNA"/>
</dbReference>
<organism evidence="2 3">
    <name type="scientific">Tetrabaena socialis</name>
    <dbReference type="NCBI Taxonomy" id="47790"/>
    <lineage>
        <taxon>Eukaryota</taxon>
        <taxon>Viridiplantae</taxon>
        <taxon>Chlorophyta</taxon>
        <taxon>core chlorophytes</taxon>
        <taxon>Chlorophyceae</taxon>
        <taxon>CS clade</taxon>
        <taxon>Chlamydomonadales</taxon>
        <taxon>Tetrabaenaceae</taxon>
        <taxon>Tetrabaena</taxon>
    </lineage>
</organism>
<evidence type="ECO:0000313" key="3">
    <source>
        <dbReference type="Proteomes" id="UP000236333"/>
    </source>
</evidence>
<reference evidence="2 3" key="1">
    <citation type="journal article" date="2017" name="Mol. Biol. Evol.">
        <title>The 4-celled Tetrabaena socialis nuclear genome reveals the essential components for genetic control of cell number at the origin of multicellularity in the volvocine lineage.</title>
        <authorList>
            <person name="Featherston J."/>
            <person name="Arakaki Y."/>
            <person name="Hanschen E.R."/>
            <person name="Ferris P.J."/>
            <person name="Michod R.E."/>
            <person name="Olson B.J.S.C."/>
            <person name="Nozaki H."/>
            <person name="Durand P.M."/>
        </authorList>
    </citation>
    <scope>NUCLEOTIDE SEQUENCE [LARGE SCALE GENOMIC DNA]</scope>
    <source>
        <strain evidence="2 3">NIES-571</strain>
    </source>
</reference>
<dbReference type="OrthoDB" id="536038at2759"/>
<accession>A0A2J7ZKU0</accession>
<dbReference type="Proteomes" id="UP000236333">
    <property type="component" value="Unassembled WGS sequence"/>
</dbReference>
<name>A0A2J7ZKU0_9CHLO</name>
<proteinExistence type="predicted"/>